<evidence type="ECO:0000256" key="7">
    <source>
        <dbReference type="ARBA" id="ARBA00023136"/>
    </source>
</evidence>
<keyword evidence="4" id="KW-0813">Transport</keyword>
<dbReference type="PANTHER" id="PTHR12961">
    <property type="entry name" value="CONSERVED OLIGOMERIC GOLGI COMPLEX COMPONENT 2"/>
    <property type="match status" value="1"/>
</dbReference>
<dbReference type="EMBL" id="CP014584">
    <property type="protein sequence ID" value="ANZ73358.1"/>
    <property type="molecule type" value="Genomic_DNA"/>
</dbReference>
<dbReference type="AlphaFoldDB" id="A0A1B2J5U9"/>
<dbReference type="PANTHER" id="PTHR12961:SF0">
    <property type="entry name" value="CONSERVED OLIGOMERIC GOLGI COMPLEX SUBUNIT 2"/>
    <property type="match status" value="1"/>
</dbReference>
<dbReference type="InterPro" id="IPR009316">
    <property type="entry name" value="COG2"/>
</dbReference>
<gene>
    <name evidence="10" type="ORF">ATY40_BA7500204</name>
</gene>
<dbReference type="GO" id="GO:0017119">
    <property type="term" value="C:Golgi transport complex"/>
    <property type="evidence" value="ECO:0007669"/>
    <property type="project" value="TreeGrafter"/>
</dbReference>
<evidence type="ECO:0000256" key="6">
    <source>
        <dbReference type="ARBA" id="ARBA00023034"/>
    </source>
</evidence>
<organism evidence="10 11">
    <name type="scientific">Komagataella pastoris</name>
    <name type="common">Yeast</name>
    <name type="synonym">Pichia pastoris</name>
    <dbReference type="NCBI Taxonomy" id="4922"/>
    <lineage>
        <taxon>Eukaryota</taxon>
        <taxon>Fungi</taxon>
        <taxon>Dikarya</taxon>
        <taxon>Ascomycota</taxon>
        <taxon>Saccharomycotina</taxon>
        <taxon>Pichiomycetes</taxon>
        <taxon>Pichiales</taxon>
        <taxon>Pichiaceae</taxon>
        <taxon>Komagataella</taxon>
    </lineage>
</organism>
<dbReference type="OrthoDB" id="332281at2759"/>
<evidence type="ECO:0000313" key="11">
    <source>
        <dbReference type="Proteomes" id="UP000094565"/>
    </source>
</evidence>
<evidence type="ECO:0000256" key="8">
    <source>
        <dbReference type="ARBA" id="ARBA00031344"/>
    </source>
</evidence>
<accession>A0A1B2J5U9</accession>
<evidence type="ECO:0000313" key="10">
    <source>
        <dbReference type="EMBL" id="ANZ73358.1"/>
    </source>
</evidence>
<feature type="domain" description="Conserved oligomeric Golgi complex subunit 2 N-terminal" evidence="9">
    <location>
        <begin position="56"/>
        <end position="116"/>
    </location>
</feature>
<evidence type="ECO:0000256" key="1">
    <source>
        <dbReference type="ARBA" id="ARBA00004395"/>
    </source>
</evidence>
<dbReference type="GO" id="GO:0000139">
    <property type="term" value="C:Golgi membrane"/>
    <property type="evidence" value="ECO:0007669"/>
    <property type="project" value="UniProtKB-SubCell"/>
</dbReference>
<dbReference type="GO" id="GO:0006891">
    <property type="term" value="P:intra-Golgi vesicle-mediated transport"/>
    <property type="evidence" value="ECO:0007669"/>
    <property type="project" value="TreeGrafter"/>
</dbReference>
<keyword evidence="6" id="KW-0333">Golgi apparatus</keyword>
<evidence type="ECO:0000256" key="3">
    <source>
        <dbReference type="ARBA" id="ARBA00020977"/>
    </source>
</evidence>
<evidence type="ECO:0000256" key="2">
    <source>
        <dbReference type="ARBA" id="ARBA00007603"/>
    </source>
</evidence>
<comment type="similarity">
    <text evidence="2">Belongs to the COG2 family.</text>
</comment>
<dbReference type="Proteomes" id="UP000094565">
    <property type="component" value="Chromosome 1"/>
</dbReference>
<evidence type="ECO:0000256" key="5">
    <source>
        <dbReference type="ARBA" id="ARBA00022927"/>
    </source>
</evidence>
<evidence type="ECO:0000256" key="4">
    <source>
        <dbReference type="ARBA" id="ARBA00022448"/>
    </source>
</evidence>
<dbReference type="InterPro" id="IPR024602">
    <property type="entry name" value="COG_su2_N"/>
</dbReference>
<keyword evidence="5" id="KW-0653">Protein transport</keyword>
<keyword evidence="7" id="KW-0472">Membrane</keyword>
<reference evidence="10 11" key="1">
    <citation type="submission" date="2016-02" db="EMBL/GenBank/DDBJ databases">
        <title>Comparative genomic and transcriptomic foundation for Pichia pastoris.</title>
        <authorList>
            <person name="Love K.R."/>
            <person name="Shah K.A."/>
            <person name="Whittaker C.A."/>
            <person name="Wu J."/>
            <person name="Bartlett M.C."/>
            <person name="Ma D."/>
            <person name="Leeson R.L."/>
            <person name="Priest M."/>
            <person name="Young S.K."/>
            <person name="Love J.C."/>
        </authorList>
    </citation>
    <scope>NUCLEOTIDE SEQUENCE [LARGE SCALE GENOMIC DNA]</scope>
    <source>
        <strain evidence="10 11">ATCC 28485</strain>
    </source>
</reference>
<dbReference type="GO" id="GO:0015031">
    <property type="term" value="P:protein transport"/>
    <property type="evidence" value="ECO:0007669"/>
    <property type="project" value="UniProtKB-KW"/>
</dbReference>
<name>A0A1B2J5U9_PICPA</name>
<dbReference type="Pfam" id="PF06148">
    <property type="entry name" value="COG2_N"/>
    <property type="match status" value="1"/>
</dbReference>
<keyword evidence="11" id="KW-1185">Reference proteome</keyword>
<dbReference type="GO" id="GO:0007030">
    <property type="term" value="P:Golgi organization"/>
    <property type="evidence" value="ECO:0007669"/>
    <property type="project" value="InterPro"/>
</dbReference>
<comment type="subcellular location">
    <subcellularLocation>
        <location evidence="1">Golgi apparatus membrane</location>
        <topology evidence="1">Peripheral membrane protein</topology>
    </subcellularLocation>
</comment>
<proteinExistence type="inferred from homology"/>
<evidence type="ECO:0000259" key="9">
    <source>
        <dbReference type="Pfam" id="PF06148"/>
    </source>
</evidence>
<sequence>MATTSSVNIDSLLADEQFNDHQENEDEDLDFPFTQHMTKDLFNYQVDQVEQENEGKFDADLLLYQNYRFMMLEDLRKELGDLLDQLDDQLVDLINRDYQDFITLGQSVGGTVETIQMVKFDVTSYKNSLASNQKYIDNVINTVRKLKSQKINLSKLKWKAEALILLHTQVDMFEKYIAKKIQDEKVTFEQINKLTSLYLSITSILDSILEEHKPEDGPIVILEKLKSQVNSSRYEYQSIMDTYISGLKSEVKKMTSSKSPDPKSISELQEQVMTILTFYPYTGNNKLFSKPVEQKI</sequence>
<protein>
    <recommendedName>
        <fullName evidence="3">Conserved oligomeric Golgi complex subunit 2</fullName>
    </recommendedName>
    <alternativeName>
        <fullName evidence="8">Component of oligomeric Golgi complex 2</fullName>
    </alternativeName>
</protein>